<evidence type="ECO:0000313" key="2">
    <source>
        <dbReference type="Proteomes" id="UP000223913"/>
    </source>
</evidence>
<protein>
    <submittedName>
        <fullName evidence="1">Cell division protein ZapA</fullName>
    </submittedName>
</protein>
<dbReference type="GO" id="GO:0051301">
    <property type="term" value="P:cell division"/>
    <property type="evidence" value="ECO:0007669"/>
    <property type="project" value="UniProtKB-KW"/>
</dbReference>
<comment type="caution">
    <text evidence="1">The sequence shown here is derived from an EMBL/GenBank/DDBJ whole genome shotgun (WGS) entry which is preliminary data.</text>
</comment>
<name>A0A2D0NIK7_FLAN2</name>
<organism evidence="1 2">
    <name type="scientific">Flavilitoribacter nigricans (strain ATCC 23147 / DSM 23189 / NBRC 102662 / NCIMB 1420 / SS-2)</name>
    <name type="common">Lewinella nigricans</name>
    <dbReference type="NCBI Taxonomy" id="1122177"/>
    <lineage>
        <taxon>Bacteria</taxon>
        <taxon>Pseudomonadati</taxon>
        <taxon>Bacteroidota</taxon>
        <taxon>Saprospiria</taxon>
        <taxon>Saprospirales</taxon>
        <taxon>Lewinellaceae</taxon>
        <taxon>Flavilitoribacter</taxon>
    </lineage>
</organism>
<sequence>MEGKHNKQITVLIAGRPYPLKIKENDEPTIRKIVKEINDKINQFQLTYSNKDKQDCLSMAILTYAVDLHKLMQTSQPNVPDPELDNKLNQIDELLDKLLV</sequence>
<dbReference type="Proteomes" id="UP000223913">
    <property type="component" value="Unassembled WGS sequence"/>
</dbReference>
<accession>A0A2D0NIK7</accession>
<reference evidence="1 2" key="1">
    <citation type="submission" date="2017-10" db="EMBL/GenBank/DDBJ databases">
        <title>The draft genome sequence of Lewinella nigricans NBRC 102662.</title>
        <authorList>
            <person name="Wang K."/>
        </authorList>
    </citation>
    <scope>NUCLEOTIDE SEQUENCE [LARGE SCALE GENOMIC DNA]</scope>
    <source>
        <strain evidence="1 2">NBRC 102662</strain>
    </source>
</reference>
<dbReference type="SUPFAM" id="SSF102829">
    <property type="entry name" value="Cell division protein ZapA-like"/>
    <property type="match status" value="1"/>
</dbReference>
<dbReference type="OrthoDB" id="1495773at2"/>
<dbReference type="InterPro" id="IPR036192">
    <property type="entry name" value="Cell_div_ZapA-like_sf"/>
</dbReference>
<keyword evidence="1" id="KW-0132">Cell division</keyword>
<keyword evidence="2" id="KW-1185">Reference proteome</keyword>
<dbReference type="EMBL" id="PDUD01000003">
    <property type="protein sequence ID" value="PHN08029.1"/>
    <property type="molecule type" value="Genomic_DNA"/>
</dbReference>
<gene>
    <name evidence="1" type="ORF">CRP01_03165</name>
</gene>
<evidence type="ECO:0000313" key="1">
    <source>
        <dbReference type="EMBL" id="PHN08029.1"/>
    </source>
</evidence>
<dbReference type="AlphaFoldDB" id="A0A2D0NIK7"/>
<dbReference type="RefSeq" id="WP_099148548.1">
    <property type="nucleotide sequence ID" value="NZ_PDUD01000003.1"/>
</dbReference>
<dbReference type="InterPro" id="IPR007838">
    <property type="entry name" value="Cell_div_ZapA-like"/>
</dbReference>
<proteinExistence type="predicted"/>
<dbReference type="Pfam" id="PF05164">
    <property type="entry name" value="ZapA"/>
    <property type="match status" value="1"/>
</dbReference>
<keyword evidence="1" id="KW-0131">Cell cycle</keyword>